<dbReference type="PANTHER" id="PTHR43777">
    <property type="entry name" value="MOLYBDENUM COFACTOR CYTIDYLYLTRANSFERASE"/>
    <property type="match status" value="1"/>
</dbReference>
<feature type="compositionally biased region" description="Basic and acidic residues" evidence="2">
    <location>
        <begin position="197"/>
        <end position="210"/>
    </location>
</feature>
<feature type="region of interest" description="Disordered" evidence="2">
    <location>
        <begin position="190"/>
        <end position="210"/>
    </location>
</feature>
<dbReference type="KEGG" id="phb:HYN04_00910"/>
<dbReference type="PANTHER" id="PTHR43777:SF1">
    <property type="entry name" value="MOLYBDENUM COFACTOR CYTIDYLYLTRANSFERASE"/>
    <property type="match status" value="1"/>
</dbReference>
<dbReference type="Pfam" id="PF12804">
    <property type="entry name" value="NTP_transf_3"/>
    <property type="match status" value="1"/>
</dbReference>
<evidence type="ECO:0000313" key="5">
    <source>
        <dbReference type="Proteomes" id="UP000247763"/>
    </source>
</evidence>
<dbReference type="Gene3D" id="3.90.550.10">
    <property type="entry name" value="Spore Coat Polysaccharide Biosynthesis Protein SpsA, Chain A"/>
    <property type="match status" value="1"/>
</dbReference>
<evidence type="ECO:0000259" key="3">
    <source>
        <dbReference type="Pfam" id="PF12804"/>
    </source>
</evidence>
<keyword evidence="1" id="KW-0460">Magnesium</keyword>
<gene>
    <name evidence="4" type="ORF">HYN04_00910</name>
</gene>
<dbReference type="GO" id="GO:0016779">
    <property type="term" value="F:nucleotidyltransferase activity"/>
    <property type="evidence" value="ECO:0007669"/>
    <property type="project" value="UniProtKB-ARBA"/>
</dbReference>
<dbReference type="Proteomes" id="UP000247763">
    <property type="component" value="Chromosome"/>
</dbReference>
<sequence>MTGAEVGLGSGYASILLAAGAGRRFGGGKLLAPWRGAPLVAGAVQAALSTPSDPVIVVTGTDPGPVGDACRAAAERMDGAKRLRLVHAPDHAEGMGASLRAGVAALPPGMRGVFVFLGDMPDIPEEIFAPLMAAVEAGAPAAAPTFRGRRGHPVLFSAALLPDLARASGDAGAREVLASLDAGLARVESPDPGVLFDVDRPEDLGDPRRG</sequence>
<feature type="domain" description="MobA-like NTP transferase" evidence="3">
    <location>
        <begin position="15"/>
        <end position="180"/>
    </location>
</feature>
<dbReference type="InterPro" id="IPR029044">
    <property type="entry name" value="Nucleotide-diphossugar_trans"/>
</dbReference>
<dbReference type="EMBL" id="CP029479">
    <property type="protein sequence ID" value="AWM76446.1"/>
    <property type="molecule type" value="Genomic_DNA"/>
</dbReference>
<reference evidence="5" key="1">
    <citation type="submission" date="2018-05" db="EMBL/GenBank/DDBJ databases">
        <title>Genome sequencing of Phenylobacterium sp. HYN0004.</title>
        <authorList>
            <person name="Yi H."/>
            <person name="Baek C."/>
        </authorList>
    </citation>
    <scope>NUCLEOTIDE SEQUENCE [LARGE SCALE GENOMIC DNA]</scope>
    <source>
        <strain evidence="5">HYN0004</strain>
    </source>
</reference>
<evidence type="ECO:0000256" key="1">
    <source>
        <dbReference type="ARBA" id="ARBA00022842"/>
    </source>
</evidence>
<protein>
    <submittedName>
        <fullName evidence="4">Molybdopterin-guanine dinucleotide biosynthesis protein A</fullName>
    </submittedName>
</protein>
<dbReference type="OrthoDB" id="9779263at2"/>
<evidence type="ECO:0000256" key="2">
    <source>
        <dbReference type="SAM" id="MobiDB-lite"/>
    </source>
</evidence>
<dbReference type="CDD" id="cd04182">
    <property type="entry name" value="GT_2_like_f"/>
    <property type="match status" value="1"/>
</dbReference>
<accession>A0A2Z3HQR7</accession>
<proteinExistence type="predicted"/>
<evidence type="ECO:0000313" key="4">
    <source>
        <dbReference type="EMBL" id="AWM76446.1"/>
    </source>
</evidence>
<keyword evidence="5" id="KW-1185">Reference proteome</keyword>
<dbReference type="AlphaFoldDB" id="A0A2Z3HQR7"/>
<dbReference type="SUPFAM" id="SSF53448">
    <property type="entry name" value="Nucleotide-diphospho-sugar transferases"/>
    <property type="match status" value="1"/>
</dbReference>
<name>A0A2Z3HQR7_9CAUL</name>
<dbReference type="InterPro" id="IPR025877">
    <property type="entry name" value="MobA-like_NTP_Trfase"/>
</dbReference>
<organism evidence="4 5">
    <name type="scientific">Phenylobacterium parvum</name>
    <dbReference type="NCBI Taxonomy" id="2201350"/>
    <lineage>
        <taxon>Bacteria</taxon>
        <taxon>Pseudomonadati</taxon>
        <taxon>Pseudomonadota</taxon>
        <taxon>Alphaproteobacteria</taxon>
        <taxon>Caulobacterales</taxon>
        <taxon>Caulobacteraceae</taxon>
        <taxon>Phenylobacterium</taxon>
    </lineage>
</organism>
<dbReference type="RefSeq" id="WP_110449015.1">
    <property type="nucleotide sequence ID" value="NZ_CP029479.1"/>
</dbReference>